<accession>A0AAE0S7E4</accession>
<dbReference type="PROSITE" id="PS00518">
    <property type="entry name" value="ZF_RING_1"/>
    <property type="match status" value="1"/>
</dbReference>
<feature type="domain" description="RING-type" evidence="6">
    <location>
        <begin position="30"/>
        <end position="70"/>
    </location>
</feature>
<dbReference type="GO" id="GO:0061630">
    <property type="term" value="F:ubiquitin protein ligase activity"/>
    <property type="evidence" value="ECO:0007669"/>
    <property type="project" value="TreeGrafter"/>
</dbReference>
<evidence type="ECO:0000256" key="3">
    <source>
        <dbReference type="ARBA" id="ARBA00022833"/>
    </source>
</evidence>
<dbReference type="SUPFAM" id="SSF57850">
    <property type="entry name" value="RING/U-box"/>
    <property type="match status" value="1"/>
</dbReference>
<dbReference type="CDD" id="cd16497">
    <property type="entry name" value="RING-HC_BAR"/>
    <property type="match status" value="1"/>
</dbReference>
<reference evidence="8" key="1">
    <citation type="journal article" date="2021" name="Genome Biol. Evol.">
        <title>A High-Quality Reference Genome for a Parasitic Bivalve with Doubly Uniparental Inheritance (Bivalvia: Unionida).</title>
        <authorList>
            <person name="Smith C.H."/>
        </authorList>
    </citation>
    <scope>NUCLEOTIDE SEQUENCE</scope>
    <source>
        <strain evidence="8">CHS0354</strain>
    </source>
</reference>
<dbReference type="Gene3D" id="3.30.40.10">
    <property type="entry name" value="Zinc/RING finger domain, C3HC4 (zinc finger)"/>
    <property type="match status" value="1"/>
</dbReference>
<dbReference type="Gene3D" id="1.10.150.50">
    <property type="entry name" value="Transcription Factor, Ets-1"/>
    <property type="match status" value="1"/>
</dbReference>
<dbReference type="EMBL" id="JAEAOA010000120">
    <property type="protein sequence ID" value="KAK3586569.1"/>
    <property type="molecule type" value="Genomic_DNA"/>
</dbReference>
<feature type="transmembrane region" description="Helical" evidence="5">
    <location>
        <begin position="133"/>
        <end position="154"/>
    </location>
</feature>
<dbReference type="InterPro" id="IPR001841">
    <property type="entry name" value="Znf_RING"/>
</dbReference>
<dbReference type="InterPro" id="IPR017907">
    <property type="entry name" value="Znf_RING_CS"/>
</dbReference>
<dbReference type="InterPro" id="IPR013083">
    <property type="entry name" value="Znf_RING/FYVE/PHD"/>
</dbReference>
<evidence type="ECO:0000256" key="5">
    <source>
        <dbReference type="SAM" id="Phobius"/>
    </source>
</evidence>
<dbReference type="GO" id="GO:0043161">
    <property type="term" value="P:proteasome-mediated ubiquitin-dependent protein catabolic process"/>
    <property type="evidence" value="ECO:0007669"/>
    <property type="project" value="TreeGrafter"/>
</dbReference>
<evidence type="ECO:0000256" key="1">
    <source>
        <dbReference type="ARBA" id="ARBA00022723"/>
    </source>
</evidence>
<dbReference type="PROSITE" id="PS50089">
    <property type="entry name" value="ZF_RING_2"/>
    <property type="match status" value="1"/>
</dbReference>
<dbReference type="PANTHER" id="PTHR15898">
    <property type="entry name" value="BIFUNCTIONAL APOPTOSIS REGULATOR"/>
    <property type="match status" value="1"/>
</dbReference>
<name>A0AAE0S7E4_9BIVA</name>
<sequence length="431" mass="50549">MQMHETEDDTSLRKRTAYEKEETWDSDFSCSCCFELMVEPTTLICGHSFCQLCVARWFLQSHKRECPQCRCTWIGNPKVNISLRNMIEKMHGSELQDRLLQINTKESQQALSTFDAAMTKQGRDITRQSTGRGFCSGLCFAIAIIVIVYLSWYWRSSDKELLIYKPVSQWDEKDVKDWMASLGSWTDQYQYMIKEKSLVGSLLLGIDNQTIHESLNVTNRLHAGALLNAIATLKDKGVKRPSDLWEFKALYPGWAMFFVYGLRDFPRTVFVYLYFFQYNDTFLPFLHDTCSLSSIADSDLQSHTVLNSDEVLVSQWAEFIPKFIFLPYMLIAEFTWNWMDIHYWTSRFILVHCVILTFTEAQTFLLYIKQHNGLQLLKEDLKKIVKFYLSVGMFVIIWPIVPSFLCDCLFYVALYFSLYMAVEQLTRSWRE</sequence>
<feature type="transmembrane region" description="Helical" evidence="5">
    <location>
        <begin position="388"/>
        <end position="421"/>
    </location>
</feature>
<dbReference type="Proteomes" id="UP001195483">
    <property type="component" value="Unassembled WGS sequence"/>
</dbReference>
<evidence type="ECO:0000256" key="4">
    <source>
        <dbReference type="PROSITE-ProRule" id="PRU00175"/>
    </source>
</evidence>
<dbReference type="GO" id="GO:0008270">
    <property type="term" value="F:zinc ion binding"/>
    <property type="evidence" value="ECO:0007669"/>
    <property type="project" value="UniProtKB-KW"/>
</dbReference>
<dbReference type="SUPFAM" id="SSF47769">
    <property type="entry name" value="SAM/Pointed domain"/>
    <property type="match status" value="1"/>
</dbReference>
<keyword evidence="5" id="KW-1133">Transmembrane helix</keyword>
<evidence type="ECO:0000313" key="9">
    <source>
        <dbReference type="Proteomes" id="UP001195483"/>
    </source>
</evidence>
<keyword evidence="5" id="KW-0472">Membrane</keyword>
<keyword evidence="3" id="KW-0862">Zinc</keyword>
<proteinExistence type="predicted"/>
<dbReference type="PANTHER" id="PTHR15898:SF13">
    <property type="entry name" value="BIFUNCTIONAL APOPTOSIS REGULATOR"/>
    <property type="match status" value="1"/>
</dbReference>
<keyword evidence="5" id="KW-0812">Transmembrane</keyword>
<gene>
    <name evidence="8" type="ORF">CHS0354_001155</name>
</gene>
<dbReference type="InterPro" id="IPR013761">
    <property type="entry name" value="SAM/pointed_sf"/>
</dbReference>
<evidence type="ECO:0000259" key="6">
    <source>
        <dbReference type="PROSITE" id="PS50089"/>
    </source>
</evidence>
<feature type="transmembrane region" description="Helical" evidence="5">
    <location>
        <begin position="348"/>
        <end position="368"/>
    </location>
</feature>
<keyword evidence="1" id="KW-0479">Metal-binding</keyword>
<evidence type="ECO:0000259" key="7">
    <source>
        <dbReference type="PROSITE" id="PS50105"/>
    </source>
</evidence>
<organism evidence="8 9">
    <name type="scientific">Potamilus streckersoni</name>
    <dbReference type="NCBI Taxonomy" id="2493646"/>
    <lineage>
        <taxon>Eukaryota</taxon>
        <taxon>Metazoa</taxon>
        <taxon>Spiralia</taxon>
        <taxon>Lophotrochozoa</taxon>
        <taxon>Mollusca</taxon>
        <taxon>Bivalvia</taxon>
        <taxon>Autobranchia</taxon>
        <taxon>Heteroconchia</taxon>
        <taxon>Palaeoheterodonta</taxon>
        <taxon>Unionida</taxon>
        <taxon>Unionoidea</taxon>
        <taxon>Unionidae</taxon>
        <taxon>Ambleminae</taxon>
        <taxon>Lampsilini</taxon>
        <taxon>Potamilus</taxon>
    </lineage>
</organism>
<reference evidence="8" key="3">
    <citation type="submission" date="2023-05" db="EMBL/GenBank/DDBJ databases">
        <authorList>
            <person name="Smith C.H."/>
        </authorList>
    </citation>
    <scope>NUCLEOTIDE SEQUENCE</scope>
    <source>
        <strain evidence="8">CHS0354</strain>
        <tissue evidence="8">Mantle</tissue>
    </source>
</reference>
<dbReference type="Pfam" id="PF13923">
    <property type="entry name" value="zf-C3HC4_2"/>
    <property type="match status" value="1"/>
</dbReference>
<evidence type="ECO:0000313" key="8">
    <source>
        <dbReference type="EMBL" id="KAK3586569.1"/>
    </source>
</evidence>
<keyword evidence="9" id="KW-1185">Reference proteome</keyword>
<reference evidence="8" key="2">
    <citation type="journal article" date="2021" name="Genome Biol. Evol.">
        <title>Developing a high-quality reference genome for a parasitic bivalve with doubly uniparental inheritance (Bivalvia: Unionida).</title>
        <authorList>
            <person name="Smith C.H."/>
        </authorList>
    </citation>
    <scope>NUCLEOTIDE SEQUENCE</scope>
    <source>
        <strain evidence="8">CHS0354</strain>
        <tissue evidence="8">Mantle</tissue>
    </source>
</reference>
<keyword evidence="2 4" id="KW-0863">Zinc-finger</keyword>
<dbReference type="AlphaFoldDB" id="A0AAE0S7E4"/>
<evidence type="ECO:0000256" key="2">
    <source>
        <dbReference type="ARBA" id="ARBA00022771"/>
    </source>
</evidence>
<dbReference type="SMART" id="SM00184">
    <property type="entry name" value="RING"/>
    <property type="match status" value="1"/>
</dbReference>
<evidence type="ECO:0008006" key="10">
    <source>
        <dbReference type="Google" id="ProtNLM"/>
    </source>
</evidence>
<protein>
    <recommendedName>
        <fullName evidence="10">Bifunctional apoptosis regulator</fullName>
    </recommendedName>
</protein>
<dbReference type="InterPro" id="IPR001660">
    <property type="entry name" value="SAM"/>
</dbReference>
<dbReference type="PROSITE" id="PS50105">
    <property type="entry name" value="SAM_DOMAIN"/>
    <property type="match status" value="1"/>
</dbReference>
<comment type="caution">
    <text evidence="8">The sequence shown here is derived from an EMBL/GenBank/DDBJ whole genome shotgun (WGS) entry which is preliminary data.</text>
</comment>
<dbReference type="GO" id="GO:0005634">
    <property type="term" value="C:nucleus"/>
    <property type="evidence" value="ECO:0007669"/>
    <property type="project" value="TreeGrafter"/>
</dbReference>
<feature type="domain" description="SAM" evidence="7">
    <location>
        <begin position="170"/>
        <end position="236"/>
    </location>
</feature>